<evidence type="ECO:0000313" key="1">
    <source>
        <dbReference type="EMBL" id="CAD9205613.1"/>
    </source>
</evidence>
<dbReference type="AlphaFoldDB" id="A0A7S1X340"/>
<accession>A0A7S1X340</accession>
<reference evidence="1" key="1">
    <citation type="submission" date="2021-01" db="EMBL/GenBank/DDBJ databases">
        <authorList>
            <person name="Corre E."/>
            <person name="Pelletier E."/>
            <person name="Niang G."/>
            <person name="Scheremetjew M."/>
            <person name="Finn R."/>
            <person name="Kale V."/>
            <person name="Holt S."/>
            <person name="Cochrane G."/>
            <person name="Meng A."/>
            <person name="Brown T."/>
            <person name="Cohen L."/>
        </authorList>
    </citation>
    <scope>NUCLEOTIDE SEQUENCE</scope>
    <source>
        <strain evidence="1">PLY429</strain>
    </source>
</reference>
<dbReference type="EMBL" id="HBGG01015349">
    <property type="protein sequence ID" value="CAD9205613.1"/>
    <property type="molecule type" value="Transcribed_RNA"/>
</dbReference>
<protein>
    <submittedName>
        <fullName evidence="1">Uncharacterized protein</fullName>
    </submittedName>
</protein>
<gene>
    <name evidence="1" type="ORF">TCHU04912_LOCUS7849</name>
</gene>
<sequence>MGADVSFVSLSLSELWFLWAFGVPVIRSRLEARVARCRHHGRNLVFVSLCDGGGLVRQVVFDSQHFGGCTCRSPRCEKFPSNKASIRVGDELALLVREVDGRQVVRAWQRLSCQRGEGAARTAVAPSGRRSGVAAESGWVGCPLCPPSSPKRYNRRGGLKTHLEAIHTGGVEVLGKDG</sequence>
<name>A0A7S1X340_9CHLO</name>
<proteinExistence type="predicted"/>
<organism evidence="1">
    <name type="scientific">Tetraselmis chuii</name>
    <dbReference type="NCBI Taxonomy" id="63592"/>
    <lineage>
        <taxon>Eukaryota</taxon>
        <taxon>Viridiplantae</taxon>
        <taxon>Chlorophyta</taxon>
        <taxon>core chlorophytes</taxon>
        <taxon>Chlorodendrophyceae</taxon>
        <taxon>Chlorodendrales</taxon>
        <taxon>Chlorodendraceae</taxon>
        <taxon>Tetraselmis</taxon>
    </lineage>
</organism>